<dbReference type="EC" id="3.1.3.1" evidence="1"/>
<feature type="binding site" evidence="2">
    <location>
        <position position="8"/>
    </location>
    <ligand>
        <name>Zn(2+)</name>
        <dbReference type="ChEBI" id="CHEBI:29105"/>
        <label>2</label>
    </ligand>
</feature>
<organism evidence="3 4">
    <name type="scientific">Conidiobolus coronatus (strain ATCC 28846 / CBS 209.66 / NRRL 28638)</name>
    <name type="common">Delacroixia coronata</name>
    <dbReference type="NCBI Taxonomy" id="796925"/>
    <lineage>
        <taxon>Eukaryota</taxon>
        <taxon>Fungi</taxon>
        <taxon>Fungi incertae sedis</taxon>
        <taxon>Zoopagomycota</taxon>
        <taxon>Entomophthoromycotina</taxon>
        <taxon>Entomophthoromycetes</taxon>
        <taxon>Entomophthorales</taxon>
        <taxon>Ancylistaceae</taxon>
        <taxon>Conidiobolus</taxon>
    </lineage>
</organism>
<keyword evidence="2" id="KW-0460">Magnesium</keyword>
<dbReference type="InterPro" id="IPR017850">
    <property type="entry name" value="Alkaline_phosphatase_core_sf"/>
</dbReference>
<accession>A0A137P0G4</accession>
<comment type="cofactor">
    <cofactor evidence="2">
        <name>Mg(2+)</name>
        <dbReference type="ChEBI" id="CHEBI:18420"/>
    </cofactor>
    <text evidence="2">Binds 1 Mg(2+) ion.</text>
</comment>
<protein>
    <recommendedName>
        <fullName evidence="1">alkaline phosphatase</fullName>
        <ecNumber evidence="1">3.1.3.1</ecNumber>
    </recommendedName>
</protein>
<evidence type="ECO:0000256" key="1">
    <source>
        <dbReference type="ARBA" id="ARBA00012647"/>
    </source>
</evidence>
<feature type="binding site" evidence="2">
    <location>
        <position position="3"/>
    </location>
    <ligand>
        <name>Mg(2+)</name>
        <dbReference type="ChEBI" id="CHEBI:18420"/>
    </ligand>
</feature>
<evidence type="ECO:0000313" key="3">
    <source>
        <dbReference type="EMBL" id="KXN68391.1"/>
    </source>
</evidence>
<dbReference type="PANTHER" id="PTHR11596:SF72">
    <property type="entry name" value="ALKALINE PHOSPHATASE"/>
    <property type="match status" value="1"/>
</dbReference>
<dbReference type="OrthoDB" id="5818554at2759"/>
<dbReference type="InterPro" id="IPR001952">
    <property type="entry name" value="Alkaline_phosphatase"/>
</dbReference>
<keyword evidence="2" id="KW-0862">Zinc</keyword>
<feature type="binding site" evidence="2">
    <location>
        <position position="175"/>
    </location>
    <ligand>
        <name>Mg(2+)</name>
        <dbReference type="ChEBI" id="CHEBI:18420"/>
    </ligand>
</feature>
<dbReference type="GO" id="GO:0046872">
    <property type="term" value="F:metal ion binding"/>
    <property type="evidence" value="ECO:0007669"/>
    <property type="project" value="UniProtKB-KW"/>
</dbReference>
<evidence type="ECO:0000313" key="4">
    <source>
        <dbReference type="Proteomes" id="UP000070444"/>
    </source>
</evidence>
<reference evidence="3 4" key="1">
    <citation type="journal article" date="2015" name="Genome Biol. Evol.">
        <title>Phylogenomic analyses indicate that early fungi evolved digesting cell walls of algal ancestors of land plants.</title>
        <authorList>
            <person name="Chang Y."/>
            <person name="Wang S."/>
            <person name="Sekimoto S."/>
            <person name="Aerts A.L."/>
            <person name="Choi C."/>
            <person name="Clum A."/>
            <person name="LaButti K.M."/>
            <person name="Lindquist E.A."/>
            <person name="Yee Ngan C."/>
            <person name="Ohm R.A."/>
            <person name="Salamov A.A."/>
            <person name="Grigoriev I.V."/>
            <person name="Spatafora J.W."/>
            <person name="Berbee M.L."/>
        </authorList>
    </citation>
    <scope>NUCLEOTIDE SEQUENCE [LARGE SCALE GENOMIC DNA]</scope>
    <source>
        <strain evidence="3 4">NRRL 28638</strain>
    </source>
</reference>
<gene>
    <name evidence="3" type="ORF">CONCODRAFT_72268</name>
</gene>
<dbReference type="Proteomes" id="UP000070444">
    <property type="component" value="Unassembled WGS sequence"/>
</dbReference>
<dbReference type="EMBL" id="KQ964578">
    <property type="protein sequence ID" value="KXN68391.1"/>
    <property type="molecule type" value="Genomic_DNA"/>
</dbReference>
<dbReference type="AlphaFoldDB" id="A0A137P0G4"/>
<keyword evidence="4" id="KW-1185">Reference proteome</keyword>
<feature type="binding site" evidence="2">
    <location>
        <position position="12"/>
    </location>
    <ligand>
        <name>Zn(2+)</name>
        <dbReference type="ChEBI" id="CHEBI:29105"/>
        <label>2</label>
    </ligand>
</feature>
<proteinExistence type="predicted"/>
<dbReference type="GO" id="GO:0004035">
    <property type="term" value="F:alkaline phosphatase activity"/>
    <property type="evidence" value="ECO:0007669"/>
    <property type="project" value="UniProtKB-EC"/>
</dbReference>
<evidence type="ECO:0000256" key="2">
    <source>
        <dbReference type="PIRSR" id="PIRSR601952-2"/>
    </source>
</evidence>
<keyword evidence="2" id="KW-0479">Metal-binding</keyword>
<feature type="binding site" evidence="2">
    <location>
        <position position="52"/>
    </location>
    <ligand>
        <name>Zn(2+)</name>
        <dbReference type="ChEBI" id="CHEBI:29105"/>
        <label>2</label>
    </ligand>
</feature>
<comment type="cofactor">
    <cofactor evidence="2">
        <name>Zn(2+)</name>
        <dbReference type="ChEBI" id="CHEBI:29105"/>
    </cofactor>
    <text evidence="2">Binds 2 Zn(2+) ions.</text>
</comment>
<dbReference type="SUPFAM" id="SSF53649">
    <property type="entry name" value="Alkaline phosphatase-like"/>
    <property type="match status" value="1"/>
</dbReference>
<dbReference type="Pfam" id="PF00245">
    <property type="entry name" value="Alk_phosphatase"/>
    <property type="match status" value="1"/>
</dbReference>
<feature type="binding site" evidence="2">
    <location>
        <position position="51"/>
    </location>
    <ligand>
        <name>Zn(2+)</name>
        <dbReference type="ChEBI" id="CHEBI:29105"/>
        <label>2</label>
    </ligand>
</feature>
<name>A0A137P0G4_CONC2</name>
<dbReference type="Gene3D" id="3.40.720.10">
    <property type="entry name" value="Alkaline Phosphatase, subunit A"/>
    <property type="match status" value="1"/>
</dbReference>
<dbReference type="STRING" id="796925.A0A137P0G4"/>
<dbReference type="PANTHER" id="PTHR11596">
    <property type="entry name" value="ALKALINE PHOSPHATASE"/>
    <property type="match status" value="1"/>
</dbReference>
<sequence>MIEAASVDKQMHVYDYHRSLAEIIELDNAVNYAVEWAKKNDPNTLIVVTADHGHSFDVYGTVDTEIFNKAPKDDRYESKRNAIGAYELAGFPDYEDKDGDGFPENWNTRTVFAAGTNNNPDLNENYQVNVTARVATDVDPHTPHKYDTYIPAKNEGGNGLPKQGNLPLNESQGVHSMTQVPVFASGPGAHLFGHVMDNTEIFLILPLLLD</sequence>